<evidence type="ECO:0000313" key="3">
    <source>
        <dbReference type="Proteomes" id="UP000635606"/>
    </source>
</evidence>
<reference evidence="2" key="1">
    <citation type="submission" date="2021-01" db="EMBL/GenBank/DDBJ databases">
        <title>Whole genome shotgun sequence of Virgisporangium ochraceum NBRC 16418.</title>
        <authorList>
            <person name="Komaki H."/>
            <person name="Tamura T."/>
        </authorList>
    </citation>
    <scope>NUCLEOTIDE SEQUENCE</scope>
    <source>
        <strain evidence="2">NBRC 16418</strain>
    </source>
</reference>
<sequence>MFMGAPGPTYDGPGATRDTALPAGYDHLDVERRIGHGRAAFERAVEGLFTWRMHQRAGLRLVRVSAARAAPGVVVVVRLGPVRIPCRVVYTVDEPDHRGFGYGSLPGHPFSGEELFAVRLTGDGEVRARVRAFSRPVTLLPRLGGPVTPVVQRLAARRYLGALRGLARDGEGG</sequence>
<accession>A0A8J4A484</accession>
<organism evidence="2 3">
    <name type="scientific">Virgisporangium ochraceum</name>
    <dbReference type="NCBI Taxonomy" id="65505"/>
    <lineage>
        <taxon>Bacteria</taxon>
        <taxon>Bacillati</taxon>
        <taxon>Actinomycetota</taxon>
        <taxon>Actinomycetes</taxon>
        <taxon>Micromonosporales</taxon>
        <taxon>Micromonosporaceae</taxon>
        <taxon>Virgisporangium</taxon>
    </lineage>
</organism>
<dbReference type="Pfam" id="PF09348">
    <property type="entry name" value="DUF1990"/>
    <property type="match status" value="1"/>
</dbReference>
<dbReference type="InterPro" id="IPR018960">
    <property type="entry name" value="DUF1990"/>
</dbReference>
<comment type="caution">
    <text evidence="2">The sequence shown here is derived from an EMBL/GenBank/DDBJ whole genome shotgun (WGS) entry which is preliminary data.</text>
</comment>
<dbReference type="Proteomes" id="UP000635606">
    <property type="component" value="Unassembled WGS sequence"/>
</dbReference>
<dbReference type="PIRSF" id="PIRSF010260">
    <property type="entry name" value="UCP010260"/>
    <property type="match status" value="1"/>
</dbReference>
<dbReference type="PANTHER" id="PTHR34202:SF1">
    <property type="entry name" value="UPF0548 PROTEIN"/>
    <property type="match status" value="1"/>
</dbReference>
<dbReference type="RefSeq" id="WP_239160926.1">
    <property type="nucleotide sequence ID" value="NZ_BOPH01000127.1"/>
</dbReference>
<dbReference type="AlphaFoldDB" id="A0A8J4A484"/>
<dbReference type="EMBL" id="BOPH01000127">
    <property type="protein sequence ID" value="GIJ73943.1"/>
    <property type="molecule type" value="Genomic_DNA"/>
</dbReference>
<dbReference type="PANTHER" id="PTHR34202">
    <property type="entry name" value="UPF0548 PROTEIN"/>
    <property type="match status" value="1"/>
</dbReference>
<name>A0A8J4A484_9ACTN</name>
<evidence type="ECO:0000313" key="2">
    <source>
        <dbReference type="EMBL" id="GIJ73943.1"/>
    </source>
</evidence>
<proteinExistence type="predicted"/>
<protein>
    <recommendedName>
        <fullName evidence="1">DUF1990 domain-containing protein</fullName>
    </recommendedName>
</protein>
<gene>
    <name evidence="2" type="ORF">Voc01_088600</name>
</gene>
<dbReference type="InterPro" id="IPR014457">
    <property type="entry name" value="UCP010260"/>
</dbReference>
<feature type="domain" description="DUF1990" evidence="1">
    <location>
        <begin position="9"/>
        <end position="161"/>
    </location>
</feature>
<keyword evidence="3" id="KW-1185">Reference proteome</keyword>
<evidence type="ECO:0000259" key="1">
    <source>
        <dbReference type="Pfam" id="PF09348"/>
    </source>
</evidence>